<evidence type="ECO:0000256" key="4">
    <source>
        <dbReference type="ARBA" id="ARBA00022692"/>
    </source>
</evidence>
<keyword evidence="6 8" id="KW-0472">Membrane</keyword>
<feature type="transmembrane region" description="Helical" evidence="8">
    <location>
        <begin position="88"/>
        <end position="112"/>
    </location>
</feature>
<evidence type="ECO:0000256" key="8">
    <source>
        <dbReference type="SAM" id="Phobius"/>
    </source>
</evidence>
<evidence type="ECO:0000256" key="6">
    <source>
        <dbReference type="ARBA" id="ARBA00023136"/>
    </source>
</evidence>
<comment type="caution">
    <text evidence="9">The sequence shown here is derived from an EMBL/GenBank/DDBJ whole genome shotgun (WGS) entry which is preliminary data.</text>
</comment>
<dbReference type="GO" id="GO:0016758">
    <property type="term" value="F:hexosyltransferase activity"/>
    <property type="evidence" value="ECO:0007669"/>
    <property type="project" value="InterPro"/>
</dbReference>
<protein>
    <submittedName>
        <fullName evidence="9">Alpha-1,2-mannosyltransferase</fullName>
    </submittedName>
</protein>
<dbReference type="Pfam" id="PF09594">
    <property type="entry name" value="GT87"/>
    <property type="match status" value="1"/>
</dbReference>
<keyword evidence="5 8" id="KW-1133">Transmembrane helix</keyword>
<feature type="transmembrane region" description="Helical" evidence="8">
    <location>
        <begin position="289"/>
        <end position="308"/>
    </location>
</feature>
<evidence type="ECO:0000256" key="1">
    <source>
        <dbReference type="ARBA" id="ARBA00004651"/>
    </source>
</evidence>
<evidence type="ECO:0000313" key="10">
    <source>
        <dbReference type="Proteomes" id="UP000256269"/>
    </source>
</evidence>
<accession>A0A3E0HH71</accession>
<dbReference type="OrthoDB" id="9774600at2"/>
<dbReference type="GO" id="GO:0005886">
    <property type="term" value="C:plasma membrane"/>
    <property type="evidence" value="ECO:0007669"/>
    <property type="project" value="UniProtKB-SubCell"/>
</dbReference>
<evidence type="ECO:0000256" key="7">
    <source>
        <dbReference type="ARBA" id="ARBA00024033"/>
    </source>
</evidence>
<organism evidence="9 10">
    <name type="scientific">Kutzneria buriramensis</name>
    <dbReference type="NCBI Taxonomy" id="1045776"/>
    <lineage>
        <taxon>Bacteria</taxon>
        <taxon>Bacillati</taxon>
        <taxon>Actinomycetota</taxon>
        <taxon>Actinomycetes</taxon>
        <taxon>Pseudonocardiales</taxon>
        <taxon>Pseudonocardiaceae</taxon>
        <taxon>Kutzneria</taxon>
    </lineage>
</organism>
<dbReference type="InterPro" id="IPR018584">
    <property type="entry name" value="GT87"/>
</dbReference>
<feature type="transmembrane region" description="Helical" evidence="8">
    <location>
        <begin position="223"/>
        <end position="241"/>
    </location>
</feature>
<comment type="subcellular location">
    <subcellularLocation>
        <location evidence="1">Cell membrane</location>
        <topology evidence="1">Multi-pass membrane protein</topology>
    </subcellularLocation>
</comment>
<dbReference type="AlphaFoldDB" id="A0A3E0HH71"/>
<feature type="transmembrane region" description="Helical" evidence="8">
    <location>
        <begin position="192"/>
        <end position="216"/>
    </location>
</feature>
<name>A0A3E0HH71_9PSEU</name>
<feature type="transmembrane region" description="Helical" evidence="8">
    <location>
        <begin position="145"/>
        <end position="161"/>
    </location>
</feature>
<keyword evidence="4 8" id="KW-0812">Transmembrane</keyword>
<evidence type="ECO:0000313" key="9">
    <source>
        <dbReference type="EMBL" id="REH44877.1"/>
    </source>
</evidence>
<dbReference type="RefSeq" id="WP_116176780.1">
    <property type="nucleotide sequence ID" value="NZ_CP144375.1"/>
</dbReference>
<keyword evidence="3 9" id="KW-0808">Transferase</keyword>
<keyword evidence="10" id="KW-1185">Reference proteome</keyword>
<reference evidence="9 10" key="1">
    <citation type="submission" date="2018-08" db="EMBL/GenBank/DDBJ databases">
        <title>Genomic Encyclopedia of Archaeal and Bacterial Type Strains, Phase II (KMG-II): from individual species to whole genera.</title>
        <authorList>
            <person name="Goeker M."/>
        </authorList>
    </citation>
    <scope>NUCLEOTIDE SEQUENCE [LARGE SCALE GENOMIC DNA]</scope>
    <source>
        <strain evidence="9 10">DSM 45791</strain>
    </source>
</reference>
<proteinExistence type="inferred from homology"/>
<gene>
    <name evidence="9" type="ORF">BCF44_108358</name>
</gene>
<keyword evidence="2" id="KW-1003">Cell membrane</keyword>
<dbReference type="EMBL" id="QUNO01000008">
    <property type="protein sequence ID" value="REH44877.1"/>
    <property type="molecule type" value="Genomic_DNA"/>
</dbReference>
<dbReference type="Proteomes" id="UP000256269">
    <property type="component" value="Unassembled WGS sequence"/>
</dbReference>
<feature type="transmembrane region" description="Helical" evidence="8">
    <location>
        <begin position="360"/>
        <end position="379"/>
    </location>
</feature>
<feature type="transmembrane region" description="Helical" evidence="8">
    <location>
        <begin position="315"/>
        <end position="331"/>
    </location>
</feature>
<keyword evidence="9" id="KW-0328">Glycosyltransferase</keyword>
<sequence>MSDVQTKRGFWARVADSFLPRSTEDAPTLAVPAWLRRATPWVIVAVIAWFVVCSLIWPVGMWFQVDLEVYRAGGLTVLDGRSLYDHPLVASLMFTYTPFAAIIFAPLALLPLGTITTTVYTIITVLLLLFAVARCWRWLGFKRDRAVVGVVLLCTALALMFEPVRTTLYLGQINVLLLAIVVGDLLRTRKSSWTGVGVGIAAGIKLTPLVFIPYLLLTRQFKAAGVAMASFVGTIALGFVLKPKDAYSYWIGGKFGEVSRVGDVWSPGNQTLRGFLARLVSPPEATQNIWVVGAAVIGVLGFAAAVVAHRRGEELLAVSVVGLLSTAVSPYSWSHHWVWFVPLFIFALHRALTTRKASMWVLTAYVFITAFAWPVGFPVHDPGARAATGIWAIDWAGDVVTRNEYVICFLVTAVFTLVHLRRSKAVASADGVIDNLDRRAQPVK</sequence>
<evidence type="ECO:0000256" key="3">
    <source>
        <dbReference type="ARBA" id="ARBA00022679"/>
    </source>
</evidence>
<evidence type="ECO:0000256" key="2">
    <source>
        <dbReference type="ARBA" id="ARBA00022475"/>
    </source>
</evidence>
<comment type="similarity">
    <text evidence="7">Belongs to the glycosyltransferase 87 family.</text>
</comment>
<evidence type="ECO:0000256" key="5">
    <source>
        <dbReference type="ARBA" id="ARBA00022989"/>
    </source>
</evidence>
<feature type="transmembrane region" description="Helical" evidence="8">
    <location>
        <begin position="41"/>
        <end position="63"/>
    </location>
</feature>
<feature type="transmembrane region" description="Helical" evidence="8">
    <location>
        <begin position="119"/>
        <end position="139"/>
    </location>
</feature>